<evidence type="ECO:0000256" key="1">
    <source>
        <dbReference type="PROSITE-ProRule" id="PRU00110"/>
    </source>
</evidence>
<feature type="domain" description="HPt" evidence="2">
    <location>
        <begin position="17"/>
        <end position="115"/>
    </location>
</feature>
<protein>
    <submittedName>
        <fullName evidence="3">Hpt domain-containing protein</fullName>
    </submittedName>
</protein>
<evidence type="ECO:0000259" key="2">
    <source>
        <dbReference type="PROSITE" id="PS50894"/>
    </source>
</evidence>
<dbReference type="SUPFAM" id="SSF47226">
    <property type="entry name" value="Histidine-containing phosphotransfer domain, HPT domain"/>
    <property type="match status" value="1"/>
</dbReference>
<keyword evidence="4" id="KW-1185">Reference proteome</keyword>
<dbReference type="Pfam" id="PF01627">
    <property type="entry name" value="Hpt"/>
    <property type="match status" value="1"/>
</dbReference>
<evidence type="ECO:0000313" key="4">
    <source>
        <dbReference type="Proteomes" id="UP001597480"/>
    </source>
</evidence>
<comment type="caution">
    <text evidence="3">The sequence shown here is derived from an EMBL/GenBank/DDBJ whole genome shotgun (WGS) entry which is preliminary data.</text>
</comment>
<reference evidence="4" key="1">
    <citation type="journal article" date="2019" name="Int. J. Syst. Evol. Microbiol.">
        <title>The Global Catalogue of Microorganisms (GCM) 10K type strain sequencing project: providing services to taxonomists for standard genome sequencing and annotation.</title>
        <authorList>
            <consortium name="The Broad Institute Genomics Platform"/>
            <consortium name="The Broad Institute Genome Sequencing Center for Infectious Disease"/>
            <person name="Wu L."/>
            <person name="Ma J."/>
        </authorList>
    </citation>
    <scope>NUCLEOTIDE SEQUENCE [LARGE SCALE GENOMIC DNA]</scope>
    <source>
        <strain evidence="4">KCTC 42107</strain>
    </source>
</reference>
<accession>A0ABW5NPN1</accession>
<sequence>MALYYNLSKVYAISDNDVEFAKQIVTLFLEEVPVEVVNVREGLEEKDYNKVYHAAHKIKPTLDLLGMDLAYEDVLVIESWSRSRGKRKEIKDTVKSLKDYISKTVKELKKDYAIY</sequence>
<dbReference type="InterPro" id="IPR008207">
    <property type="entry name" value="Sig_transdc_His_kin_Hpt_dom"/>
</dbReference>
<dbReference type="EMBL" id="JBHUMD010000005">
    <property type="protein sequence ID" value="MFD2601036.1"/>
    <property type="molecule type" value="Genomic_DNA"/>
</dbReference>
<dbReference type="Gene3D" id="1.20.120.160">
    <property type="entry name" value="HPT domain"/>
    <property type="match status" value="1"/>
</dbReference>
<proteinExistence type="predicted"/>
<organism evidence="3 4">
    <name type="scientific">Flavobacterium suzhouense</name>
    <dbReference type="NCBI Taxonomy" id="1529638"/>
    <lineage>
        <taxon>Bacteria</taxon>
        <taxon>Pseudomonadati</taxon>
        <taxon>Bacteroidota</taxon>
        <taxon>Flavobacteriia</taxon>
        <taxon>Flavobacteriales</taxon>
        <taxon>Flavobacteriaceae</taxon>
        <taxon>Flavobacterium</taxon>
    </lineage>
</organism>
<dbReference type="RefSeq" id="WP_379819679.1">
    <property type="nucleotide sequence ID" value="NZ_JBHUMD010000005.1"/>
</dbReference>
<evidence type="ECO:0000313" key="3">
    <source>
        <dbReference type="EMBL" id="MFD2601036.1"/>
    </source>
</evidence>
<name>A0ABW5NPN1_9FLAO</name>
<dbReference type="InterPro" id="IPR036641">
    <property type="entry name" value="HPT_dom_sf"/>
</dbReference>
<feature type="modified residue" description="Phosphohistidine" evidence="1">
    <location>
        <position position="56"/>
    </location>
</feature>
<dbReference type="PROSITE" id="PS50894">
    <property type="entry name" value="HPT"/>
    <property type="match status" value="1"/>
</dbReference>
<gene>
    <name evidence="3" type="ORF">ACFSR3_03130</name>
</gene>
<dbReference type="Proteomes" id="UP001597480">
    <property type="component" value="Unassembled WGS sequence"/>
</dbReference>
<keyword evidence="1" id="KW-0597">Phosphoprotein</keyword>